<keyword evidence="13 15" id="KW-0460">Magnesium</keyword>
<dbReference type="PANTHER" id="PTHR11207">
    <property type="entry name" value="RIBONUCLEASE III"/>
    <property type="match status" value="1"/>
</dbReference>
<dbReference type="AlphaFoldDB" id="A0A178MYQ2"/>
<keyword evidence="14 15" id="KW-0694">RNA-binding</keyword>
<evidence type="ECO:0000256" key="10">
    <source>
        <dbReference type="ARBA" id="ARBA00022723"/>
    </source>
</evidence>
<comment type="similarity">
    <text evidence="3">Belongs to the ribonuclease III family.</text>
</comment>
<evidence type="ECO:0000259" key="17">
    <source>
        <dbReference type="PROSITE" id="PS50142"/>
    </source>
</evidence>
<dbReference type="SUPFAM" id="SSF69065">
    <property type="entry name" value="RNase III domain-like"/>
    <property type="match status" value="1"/>
</dbReference>
<organism evidence="18 19">
    <name type="scientific">Magnetospirillum moscoviense</name>
    <dbReference type="NCBI Taxonomy" id="1437059"/>
    <lineage>
        <taxon>Bacteria</taxon>
        <taxon>Pseudomonadati</taxon>
        <taxon>Pseudomonadota</taxon>
        <taxon>Alphaproteobacteria</taxon>
        <taxon>Rhodospirillales</taxon>
        <taxon>Rhodospirillaceae</taxon>
        <taxon>Magnetospirillum</taxon>
    </lineage>
</organism>
<evidence type="ECO:0000256" key="12">
    <source>
        <dbReference type="ARBA" id="ARBA00022801"/>
    </source>
</evidence>
<evidence type="ECO:0000256" key="13">
    <source>
        <dbReference type="ARBA" id="ARBA00022842"/>
    </source>
</evidence>
<evidence type="ECO:0000313" key="19">
    <source>
        <dbReference type="Proteomes" id="UP000078543"/>
    </source>
</evidence>
<dbReference type="GO" id="GO:0006364">
    <property type="term" value="P:rRNA processing"/>
    <property type="evidence" value="ECO:0007669"/>
    <property type="project" value="UniProtKB-UniRule"/>
</dbReference>
<dbReference type="EC" id="3.1.26.3" evidence="15"/>
<keyword evidence="11 15" id="KW-0255">Endonuclease</keyword>
<dbReference type="STRING" id="1437059.A6A05_07685"/>
<dbReference type="SUPFAM" id="SSF54768">
    <property type="entry name" value="dsRNA-binding domain-like"/>
    <property type="match status" value="1"/>
</dbReference>
<dbReference type="RefSeq" id="WP_068497623.1">
    <property type="nucleotide sequence ID" value="NZ_LWQU01000075.1"/>
</dbReference>
<dbReference type="InterPro" id="IPR011907">
    <property type="entry name" value="RNase_III"/>
</dbReference>
<keyword evidence="15" id="KW-0699">rRNA-binding</keyword>
<name>A0A178MYQ2_9PROT</name>
<dbReference type="GO" id="GO:0042802">
    <property type="term" value="F:identical protein binding"/>
    <property type="evidence" value="ECO:0007669"/>
    <property type="project" value="UniProtKB-ARBA"/>
</dbReference>
<dbReference type="GO" id="GO:0004525">
    <property type="term" value="F:ribonuclease III activity"/>
    <property type="evidence" value="ECO:0007669"/>
    <property type="project" value="UniProtKB-UniRule"/>
</dbReference>
<dbReference type="InterPro" id="IPR036389">
    <property type="entry name" value="RNase_III_sf"/>
</dbReference>
<evidence type="ECO:0000259" key="16">
    <source>
        <dbReference type="PROSITE" id="PS50137"/>
    </source>
</evidence>
<sequence length="225" mass="24130">MSRILADRLGYAFTRPDLLSQALTHPSVTHGRAPRKATAYERLEFLGDRVLGLVVAEMVFHRFPTEAEGELARRHAALVRRDSLARIAVSWGIPDYLLLARGEEEGGGRTNPAVLADACEAVIGAVFADGGLDPARKLVLAAWAPLMEESPAPPKDAKTALQEWAQGLGRPLPAYETQGVEGPPHEPVFLVSVTVEGEAPVTGRGRSKRSAEQAAATALLKKVKS</sequence>
<evidence type="ECO:0000256" key="6">
    <source>
        <dbReference type="ARBA" id="ARBA00022552"/>
    </source>
</evidence>
<keyword evidence="5 15" id="KW-0963">Cytoplasm</keyword>
<evidence type="ECO:0000256" key="11">
    <source>
        <dbReference type="ARBA" id="ARBA00022759"/>
    </source>
</evidence>
<evidence type="ECO:0000256" key="15">
    <source>
        <dbReference type="HAMAP-Rule" id="MF_00104"/>
    </source>
</evidence>
<dbReference type="GO" id="GO:0006397">
    <property type="term" value="P:mRNA processing"/>
    <property type="evidence" value="ECO:0007669"/>
    <property type="project" value="UniProtKB-UniRule"/>
</dbReference>
<feature type="domain" description="DRBM" evidence="16">
    <location>
        <begin position="156"/>
        <end position="225"/>
    </location>
</feature>
<dbReference type="CDD" id="cd00593">
    <property type="entry name" value="RIBOc"/>
    <property type="match status" value="1"/>
</dbReference>
<gene>
    <name evidence="15" type="primary">rnc</name>
    <name evidence="18" type="ORF">A6A05_07685</name>
</gene>
<comment type="cofactor">
    <cofactor evidence="15">
        <name>Mg(2+)</name>
        <dbReference type="ChEBI" id="CHEBI:18420"/>
    </cofactor>
</comment>
<feature type="active site" evidence="15">
    <location>
        <position position="48"/>
    </location>
</feature>
<evidence type="ECO:0000256" key="3">
    <source>
        <dbReference type="ARBA" id="ARBA00010183"/>
    </source>
</evidence>
<evidence type="ECO:0000256" key="5">
    <source>
        <dbReference type="ARBA" id="ARBA00022490"/>
    </source>
</evidence>
<feature type="binding site" evidence="15">
    <location>
        <position position="120"/>
    </location>
    <ligand>
        <name>Mg(2+)</name>
        <dbReference type="ChEBI" id="CHEBI:18420"/>
    </ligand>
</feature>
<keyword evidence="8 15" id="KW-0819">tRNA processing</keyword>
<comment type="subunit">
    <text evidence="4 15">Homodimer.</text>
</comment>
<evidence type="ECO:0000256" key="9">
    <source>
        <dbReference type="ARBA" id="ARBA00022722"/>
    </source>
</evidence>
<keyword evidence="9 15" id="KW-0540">Nuclease</keyword>
<dbReference type="PROSITE" id="PS50137">
    <property type="entry name" value="DS_RBD"/>
    <property type="match status" value="1"/>
</dbReference>
<evidence type="ECO:0000256" key="7">
    <source>
        <dbReference type="ARBA" id="ARBA00022664"/>
    </source>
</evidence>
<dbReference type="GO" id="GO:0046872">
    <property type="term" value="F:metal ion binding"/>
    <property type="evidence" value="ECO:0007669"/>
    <property type="project" value="UniProtKB-KW"/>
</dbReference>
<dbReference type="PROSITE" id="PS00517">
    <property type="entry name" value="RNASE_3_1"/>
    <property type="match status" value="1"/>
</dbReference>
<evidence type="ECO:0000256" key="14">
    <source>
        <dbReference type="ARBA" id="ARBA00022884"/>
    </source>
</evidence>
<dbReference type="GO" id="GO:0010468">
    <property type="term" value="P:regulation of gene expression"/>
    <property type="evidence" value="ECO:0007669"/>
    <property type="project" value="TreeGrafter"/>
</dbReference>
<dbReference type="NCBIfam" id="TIGR02191">
    <property type="entry name" value="RNaseIII"/>
    <property type="match status" value="1"/>
</dbReference>
<dbReference type="GO" id="GO:0005737">
    <property type="term" value="C:cytoplasm"/>
    <property type="evidence" value="ECO:0007669"/>
    <property type="project" value="UniProtKB-SubCell"/>
</dbReference>
<keyword evidence="12 15" id="KW-0378">Hydrolase</keyword>
<dbReference type="GO" id="GO:0019843">
    <property type="term" value="F:rRNA binding"/>
    <property type="evidence" value="ECO:0007669"/>
    <property type="project" value="UniProtKB-KW"/>
</dbReference>
<feature type="active site" evidence="15">
    <location>
        <position position="120"/>
    </location>
</feature>
<evidence type="ECO:0000256" key="2">
    <source>
        <dbReference type="ARBA" id="ARBA00004496"/>
    </source>
</evidence>
<keyword evidence="7 15" id="KW-0507">mRNA processing</keyword>
<keyword evidence="6 15" id="KW-0698">rRNA processing</keyword>
<keyword evidence="19" id="KW-1185">Reference proteome</keyword>
<dbReference type="GO" id="GO:0008033">
    <property type="term" value="P:tRNA processing"/>
    <property type="evidence" value="ECO:0007669"/>
    <property type="project" value="UniProtKB-KW"/>
</dbReference>
<dbReference type="PANTHER" id="PTHR11207:SF0">
    <property type="entry name" value="RIBONUCLEASE 3"/>
    <property type="match status" value="1"/>
</dbReference>
<dbReference type="Gene3D" id="3.30.160.20">
    <property type="match status" value="1"/>
</dbReference>
<dbReference type="HAMAP" id="MF_00104">
    <property type="entry name" value="RNase_III"/>
    <property type="match status" value="1"/>
</dbReference>
<dbReference type="InterPro" id="IPR000999">
    <property type="entry name" value="RNase_III_dom"/>
</dbReference>
<accession>A0A178MYQ2</accession>
<evidence type="ECO:0000256" key="4">
    <source>
        <dbReference type="ARBA" id="ARBA00011738"/>
    </source>
</evidence>
<reference evidence="18 19" key="1">
    <citation type="submission" date="2016-04" db="EMBL/GenBank/DDBJ databases">
        <title>Draft genome sequence of freshwater magnetotactic bacteria Magnetospirillum marisnigri SP-1 and Magnetospirillum moscoviense BB-1.</title>
        <authorList>
            <person name="Koziaeva V."/>
            <person name="Dziuba M.V."/>
            <person name="Ivanov T.M."/>
            <person name="Kuznetsov B."/>
            <person name="Grouzdev D.S."/>
        </authorList>
    </citation>
    <scope>NUCLEOTIDE SEQUENCE [LARGE SCALE GENOMIC DNA]</scope>
    <source>
        <strain evidence="18 19">BB-1</strain>
    </source>
</reference>
<dbReference type="Pfam" id="PF14622">
    <property type="entry name" value="Ribonucleas_3_3"/>
    <property type="match status" value="1"/>
</dbReference>
<dbReference type="Proteomes" id="UP000078543">
    <property type="component" value="Unassembled WGS sequence"/>
</dbReference>
<dbReference type="GO" id="GO:0003725">
    <property type="term" value="F:double-stranded RNA binding"/>
    <property type="evidence" value="ECO:0007669"/>
    <property type="project" value="TreeGrafter"/>
</dbReference>
<dbReference type="OrthoDB" id="9805026at2"/>
<dbReference type="SMART" id="SM00358">
    <property type="entry name" value="DSRM"/>
    <property type="match status" value="1"/>
</dbReference>
<feature type="binding site" evidence="15">
    <location>
        <position position="44"/>
    </location>
    <ligand>
        <name>Mg(2+)</name>
        <dbReference type="ChEBI" id="CHEBI:18420"/>
    </ligand>
</feature>
<evidence type="ECO:0000256" key="1">
    <source>
        <dbReference type="ARBA" id="ARBA00000109"/>
    </source>
</evidence>
<dbReference type="EMBL" id="LWQU01000075">
    <property type="protein sequence ID" value="OAN58043.1"/>
    <property type="molecule type" value="Genomic_DNA"/>
</dbReference>
<keyword evidence="10 15" id="KW-0479">Metal-binding</keyword>
<dbReference type="CDD" id="cd10845">
    <property type="entry name" value="DSRM_RNAse_III_family"/>
    <property type="match status" value="1"/>
</dbReference>
<dbReference type="SMART" id="SM00535">
    <property type="entry name" value="RIBOc"/>
    <property type="match status" value="1"/>
</dbReference>
<comment type="caution">
    <text evidence="18">The sequence shown here is derived from an EMBL/GenBank/DDBJ whole genome shotgun (WGS) entry which is preliminary data.</text>
</comment>
<proteinExistence type="inferred from homology"/>
<feature type="binding site" evidence="15">
    <location>
        <position position="117"/>
    </location>
    <ligand>
        <name>Mg(2+)</name>
        <dbReference type="ChEBI" id="CHEBI:18420"/>
    </ligand>
</feature>
<dbReference type="FunFam" id="3.30.160.20:FF:000003">
    <property type="entry name" value="Ribonuclease 3"/>
    <property type="match status" value="1"/>
</dbReference>
<dbReference type="PROSITE" id="PS50142">
    <property type="entry name" value="RNASE_3_2"/>
    <property type="match status" value="1"/>
</dbReference>
<dbReference type="Gene3D" id="1.10.1520.10">
    <property type="entry name" value="Ribonuclease III domain"/>
    <property type="match status" value="1"/>
</dbReference>
<comment type="subcellular location">
    <subcellularLocation>
        <location evidence="2 15">Cytoplasm</location>
    </subcellularLocation>
</comment>
<dbReference type="InterPro" id="IPR014720">
    <property type="entry name" value="dsRBD_dom"/>
</dbReference>
<evidence type="ECO:0000256" key="8">
    <source>
        <dbReference type="ARBA" id="ARBA00022694"/>
    </source>
</evidence>
<dbReference type="FunFam" id="1.10.1520.10:FF:000001">
    <property type="entry name" value="Ribonuclease 3"/>
    <property type="match status" value="1"/>
</dbReference>
<comment type="catalytic activity">
    <reaction evidence="1 15">
        <text>Endonucleolytic cleavage to 5'-phosphomonoester.</text>
        <dbReference type="EC" id="3.1.26.3"/>
    </reaction>
</comment>
<feature type="domain" description="RNase III" evidence="17">
    <location>
        <begin position="2"/>
        <end position="131"/>
    </location>
</feature>
<comment type="function">
    <text evidence="15">Digests double-stranded RNA. Involved in the processing of primary rRNA transcript to yield the immediate precursors to the large and small rRNAs (23S and 16S). Processes some mRNAs, and tRNAs when they are encoded in the rRNA operon. Processes pre-crRNA and tracrRNA of type II CRISPR loci if present in the organism.</text>
</comment>
<evidence type="ECO:0000313" key="18">
    <source>
        <dbReference type="EMBL" id="OAN58043.1"/>
    </source>
</evidence>
<dbReference type="Pfam" id="PF00035">
    <property type="entry name" value="dsrm"/>
    <property type="match status" value="1"/>
</dbReference>
<protein>
    <recommendedName>
        <fullName evidence="15">Ribonuclease 3</fullName>
        <ecNumber evidence="15">3.1.26.3</ecNumber>
    </recommendedName>
    <alternativeName>
        <fullName evidence="15">Ribonuclease III</fullName>
        <shortName evidence="15">RNase III</shortName>
    </alternativeName>
</protein>